<name>A0ABQ6IL29_9MICO</name>
<evidence type="ECO:0008006" key="4">
    <source>
        <dbReference type="Google" id="ProtNLM"/>
    </source>
</evidence>
<dbReference type="InterPro" id="IPR019151">
    <property type="entry name" value="Proteasome_assmbl_chaperone_2"/>
</dbReference>
<feature type="compositionally biased region" description="Basic residues" evidence="1">
    <location>
        <begin position="275"/>
        <end position="284"/>
    </location>
</feature>
<evidence type="ECO:0000313" key="3">
    <source>
        <dbReference type="Proteomes" id="UP001157125"/>
    </source>
</evidence>
<dbReference type="InterPro" id="IPR038389">
    <property type="entry name" value="PSMG2_sf"/>
</dbReference>
<reference evidence="3" key="1">
    <citation type="journal article" date="2019" name="Int. J. Syst. Evol. Microbiol.">
        <title>The Global Catalogue of Microorganisms (GCM) 10K type strain sequencing project: providing services to taxonomists for standard genome sequencing and annotation.</title>
        <authorList>
            <consortium name="The Broad Institute Genomics Platform"/>
            <consortium name="The Broad Institute Genome Sequencing Center for Infectious Disease"/>
            <person name="Wu L."/>
            <person name="Ma J."/>
        </authorList>
    </citation>
    <scope>NUCLEOTIDE SEQUENCE [LARGE SCALE GENOMIC DNA]</scope>
    <source>
        <strain evidence="3">NBRC 112299</strain>
    </source>
</reference>
<gene>
    <name evidence="2" type="ORF">GCM10025876_36170</name>
</gene>
<organism evidence="2 3">
    <name type="scientific">Demequina litorisediminis</name>
    <dbReference type="NCBI Taxonomy" id="1849022"/>
    <lineage>
        <taxon>Bacteria</taxon>
        <taxon>Bacillati</taxon>
        <taxon>Actinomycetota</taxon>
        <taxon>Actinomycetes</taxon>
        <taxon>Micrococcales</taxon>
        <taxon>Demequinaceae</taxon>
        <taxon>Demequina</taxon>
    </lineage>
</organism>
<feature type="region of interest" description="Disordered" evidence="1">
    <location>
        <begin position="275"/>
        <end position="329"/>
    </location>
</feature>
<comment type="caution">
    <text evidence="2">The sequence shown here is derived from an EMBL/GenBank/DDBJ whole genome shotgun (WGS) entry which is preliminary data.</text>
</comment>
<dbReference type="SUPFAM" id="SSF159659">
    <property type="entry name" value="Cgl1923-like"/>
    <property type="match status" value="1"/>
</dbReference>
<keyword evidence="3" id="KW-1185">Reference proteome</keyword>
<evidence type="ECO:0000256" key="1">
    <source>
        <dbReference type="SAM" id="MobiDB-lite"/>
    </source>
</evidence>
<protein>
    <recommendedName>
        <fullName evidence="4">PAC2 family protein</fullName>
    </recommendedName>
</protein>
<sequence>MDTEDQEPTLSADETVMLAAFEGWNDAGSAASAALDHLATWWGAREHAALDPEDYHDFQVSRPTITRMASGDRVVSWPGTVLSTADPEGGPRIVVARGIEPSMRWRSFCAEVLDHAEDLGVTTLVTVGALLVDVPHTRPLPTFVTSEDEDARDEFGLERSDYEGPTGIVGVLGHEAHYAASGSSACGWVSPTTSLTRRAPRPPPRSSLSWSASSASRSIWVSLPDEVDAWQRGADELAQEDDEIADHVRQARVTHGRDQPARGVGRCHRRRVRALPASTRRRHREVALQRRDHSGAKERQDDRREADAVPDERPIRVVRDEPRNHTITT</sequence>
<dbReference type="Gene3D" id="3.40.50.10900">
    <property type="entry name" value="PAC-like subunit"/>
    <property type="match status" value="1"/>
</dbReference>
<dbReference type="EMBL" id="BSUN01000001">
    <property type="protein sequence ID" value="GMA37413.1"/>
    <property type="molecule type" value="Genomic_DNA"/>
</dbReference>
<proteinExistence type="predicted"/>
<feature type="compositionally biased region" description="Basic and acidic residues" evidence="1">
    <location>
        <begin position="285"/>
        <end position="329"/>
    </location>
</feature>
<evidence type="ECO:0000313" key="2">
    <source>
        <dbReference type="EMBL" id="GMA37413.1"/>
    </source>
</evidence>
<dbReference type="Pfam" id="PF09754">
    <property type="entry name" value="PAC2"/>
    <property type="match status" value="1"/>
</dbReference>
<dbReference type="Proteomes" id="UP001157125">
    <property type="component" value="Unassembled WGS sequence"/>
</dbReference>
<accession>A0ABQ6IL29</accession>